<proteinExistence type="inferred from homology"/>
<dbReference type="Pfam" id="PF02137">
    <property type="entry name" value="A_deamin"/>
    <property type="match status" value="1"/>
</dbReference>
<sequence length="380" mass="42077">MGDIKPLEIADAVLERYRSLEIKEPDSANWTVIAGIVAEDTRSKQLRVVSVASGCKCPGAIVGKEDILKNNADIIKDSHAEVLARRGFIAAILEDKGLLRSDVRFHMFSSSPPCGDASIYEELDGSLRFTGAKLGDWRRESTEQVLGKTRTKPSRSDSIYRSASLSCTDKMIIWSLLGIQGAFIKTKITLSSLIVAAPHPKLIHSLRAALFRGILDRTHTFANEFCIPPPDLSIHVIANHYSGPAHCTKTKPSHLATAWWLSSYSSVERIVAHTGRLLGARSDSTKHSRLSTNALFELSDSQYQTRSEAKINSQYSILRRRLASRLIADFPADHPRKRRLLAHHFANNDIDESVDMRGALPLAKRSKLSPLPAYLLCSLC</sequence>
<evidence type="ECO:0000256" key="2">
    <source>
        <dbReference type="ARBA" id="ARBA00022723"/>
    </source>
</evidence>
<evidence type="ECO:0000256" key="3">
    <source>
        <dbReference type="ARBA" id="ARBA00022801"/>
    </source>
</evidence>
<dbReference type="EMBL" id="HBIJ01004243">
    <property type="protein sequence ID" value="CAE0362267.1"/>
    <property type="molecule type" value="Transcribed_RNA"/>
</dbReference>
<gene>
    <name evidence="13" type="ORF">ALAG00032_LOCUS3008</name>
    <name evidence="14" type="ORF">ALAG00032_LOCUS3009</name>
</gene>
<comment type="function">
    <text evidence="6">Specifically deaminates adenosine-37 to inosine in tRNA-Ala.</text>
</comment>
<evidence type="ECO:0000313" key="13">
    <source>
        <dbReference type="EMBL" id="CAE0362267.1"/>
    </source>
</evidence>
<accession>A0A6S8ALM0</accession>
<keyword evidence="2" id="KW-0479">Metal-binding</keyword>
<dbReference type="EMBL" id="HBIJ01004244">
    <property type="protein sequence ID" value="CAE0362268.1"/>
    <property type="molecule type" value="Transcribed_RNA"/>
</dbReference>
<dbReference type="PANTHER" id="PTHR46516">
    <property type="entry name" value="TRNA-SPECIFIC ADENOSINE DEAMINASE 1"/>
    <property type="match status" value="1"/>
</dbReference>
<dbReference type="PROSITE" id="PS50141">
    <property type="entry name" value="A_DEAMIN_EDITASE"/>
    <property type="match status" value="1"/>
</dbReference>
<evidence type="ECO:0000256" key="8">
    <source>
        <dbReference type="ARBA" id="ARBA00038940"/>
    </source>
</evidence>
<name>A0A6S8ALM0_9STRA</name>
<evidence type="ECO:0000256" key="4">
    <source>
        <dbReference type="ARBA" id="ARBA00022833"/>
    </source>
</evidence>
<keyword evidence="3" id="KW-0378">Hydrolase</keyword>
<dbReference type="AlphaFoldDB" id="A0A6S8ALM0"/>
<evidence type="ECO:0000256" key="1">
    <source>
        <dbReference type="ARBA" id="ARBA00022694"/>
    </source>
</evidence>
<dbReference type="GO" id="GO:0003723">
    <property type="term" value="F:RNA binding"/>
    <property type="evidence" value="ECO:0007669"/>
    <property type="project" value="InterPro"/>
</dbReference>
<dbReference type="SMART" id="SM00552">
    <property type="entry name" value="ADEAMc"/>
    <property type="match status" value="1"/>
</dbReference>
<reference evidence="14" key="1">
    <citation type="submission" date="2021-01" db="EMBL/GenBank/DDBJ databases">
        <authorList>
            <person name="Corre E."/>
            <person name="Pelletier E."/>
            <person name="Niang G."/>
            <person name="Scheremetjew M."/>
            <person name="Finn R."/>
            <person name="Kale V."/>
            <person name="Holt S."/>
            <person name="Cochrane G."/>
            <person name="Meng A."/>
            <person name="Brown T."/>
            <person name="Cohen L."/>
        </authorList>
    </citation>
    <scope>NUCLEOTIDE SEQUENCE</scope>
    <source>
        <strain evidence="14">CCMP1510</strain>
    </source>
</reference>
<dbReference type="EC" id="3.5.4.34" evidence="8"/>
<evidence type="ECO:0000259" key="12">
    <source>
        <dbReference type="PROSITE" id="PS50141"/>
    </source>
</evidence>
<dbReference type="InterPro" id="IPR002466">
    <property type="entry name" value="A_deamin"/>
</dbReference>
<dbReference type="GO" id="GO:0046872">
    <property type="term" value="F:metal ion binding"/>
    <property type="evidence" value="ECO:0007669"/>
    <property type="project" value="UniProtKB-KW"/>
</dbReference>
<feature type="domain" description="A to I editase" evidence="12">
    <location>
        <begin position="50"/>
        <end position="298"/>
    </location>
</feature>
<dbReference type="GO" id="GO:0008033">
    <property type="term" value="P:tRNA processing"/>
    <property type="evidence" value="ECO:0007669"/>
    <property type="project" value="UniProtKB-KW"/>
</dbReference>
<evidence type="ECO:0000256" key="9">
    <source>
        <dbReference type="ARBA" id="ARBA00040502"/>
    </source>
</evidence>
<comment type="catalytic activity">
    <reaction evidence="11">
        <text>adenosine(37) in tRNA(Ala) + H2O + H(+) = inosine(37) in tRNA(Ala) + NH4(+)</text>
        <dbReference type="Rhea" id="RHEA:50968"/>
        <dbReference type="Rhea" id="RHEA-COMP:12855"/>
        <dbReference type="Rhea" id="RHEA-COMP:12856"/>
        <dbReference type="ChEBI" id="CHEBI:15377"/>
        <dbReference type="ChEBI" id="CHEBI:15378"/>
        <dbReference type="ChEBI" id="CHEBI:28938"/>
        <dbReference type="ChEBI" id="CHEBI:74411"/>
        <dbReference type="ChEBI" id="CHEBI:82852"/>
        <dbReference type="EC" id="3.5.4.34"/>
    </reaction>
</comment>
<evidence type="ECO:0000256" key="6">
    <source>
        <dbReference type="ARBA" id="ARBA00037784"/>
    </source>
</evidence>
<comment type="similarity">
    <text evidence="7">Belongs to the ADAT1 family.</text>
</comment>
<comment type="cofactor">
    <cofactor evidence="5">
        <name>1D-myo-inositol hexakisphosphate</name>
        <dbReference type="ChEBI" id="CHEBI:58130"/>
    </cofactor>
</comment>
<evidence type="ECO:0000256" key="10">
    <source>
        <dbReference type="ARBA" id="ARBA00041760"/>
    </source>
</evidence>
<organism evidence="14">
    <name type="scientific">Aureoumbra lagunensis</name>
    <dbReference type="NCBI Taxonomy" id="44058"/>
    <lineage>
        <taxon>Eukaryota</taxon>
        <taxon>Sar</taxon>
        <taxon>Stramenopiles</taxon>
        <taxon>Ochrophyta</taxon>
        <taxon>Pelagophyceae</taxon>
        <taxon>Pelagomonadales</taxon>
        <taxon>Aureoumbra</taxon>
    </lineage>
</organism>
<keyword evidence="1" id="KW-0819">tRNA processing</keyword>
<dbReference type="PANTHER" id="PTHR46516:SF1">
    <property type="entry name" value="TRNA-SPECIFIC ADENOSINE DEAMINASE 1"/>
    <property type="match status" value="1"/>
</dbReference>
<evidence type="ECO:0000256" key="7">
    <source>
        <dbReference type="ARBA" id="ARBA00038326"/>
    </source>
</evidence>
<protein>
    <recommendedName>
        <fullName evidence="9">tRNA-specific adenosine deaminase 1</fullName>
        <ecNumber evidence="8">3.5.4.34</ecNumber>
    </recommendedName>
    <alternativeName>
        <fullName evidence="10">tRNA-specific adenosine-37 deaminase</fullName>
    </alternativeName>
</protein>
<evidence type="ECO:0000313" key="14">
    <source>
        <dbReference type="EMBL" id="CAE0362268.1"/>
    </source>
</evidence>
<evidence type="ECO:0000256" key="5">
    <source>
        <dbReference type="ARBA" id="ARBA00037026"/>
    </source>
</evidence>
<evidence type="ECO:0000256" key="11">
    <source>
        <dbReference type="ARBA" id="ARBA00047635"/>
    </source>
</evidence>
<dbReference type="GO" id="GO:0043829">
    <property type="term" value="F:tRNA-specific adenosine-37 deaminase activity"/>
    <property type="evidence" value="ECO:0007669"/>
    <property type="project" value="UniProtKB-EC"/>
</dbReference>
<keyword evidence="4" id="KW-0862">Zinc</keyword>